<evidence type="ECO:0000313" key="1">
    <source>
        <dbReference type="EMBL" id="SHM32605.1"/>
    </source>
</evidence>
<accession>A0A1M7HVW5</accession>
<dbReference type="AlphaFoldDB" id="A0A1M7HVW5"/>
<keyword evidence="2" id="KW-1185">Reference proteome</keyword>
<dbReference type="STRING" id="946677.SAMN05444484_105154"/>
<name>A0A1M7HVW5_9FLAO</name>
<protein>
    <recommendedName>
        <fullName evidence="3">Phosphoesterase</fullName>
    </recommendedName>
</protein>
<dbReference type="EMBL" id="FRBT01000005">
    <property type="protein sequence ID" value="SHM32605.1"/>
    <property type="molecule type" value="Genomic_DNA"/>
</dbReference>
<gene>
    <name evidence="1" type="ORF">SAMN05444484_105154</name>
</gene>
<dbReference type="RefSeq" id="WP_156062662.1">
    <property type="nucleotide sequence ID" value="NZ_FRBT01000005.1"/>
</dbReference>
<dbReference type="OrthoDB" id="5380073at2"/>
<proteinExistence type="predicted"/>
<organism evidence="1 2">
    <name type="scientific">Flavobacterium chilense</name>
    <dbReference type="NCBI Taxonomy" id="946677"/>
    <lineage>
        <taxon>Bacteria</taxon>
        <taxon>Pseudomonadati</taxon>
        <taxon>Bacteroidota</taxon>
        <taxon>Flavobacteriia</taxon>
        <taxon>Flavobacteriales</taxon>
        <taxon>Flavobacteriaceae</taxon>
        <taxon>Flavobacterium</taxon>
    </lineage>
</organism>
<evidence type="ECO:0008006" key="3">
    <source>
        <dbReference type="Google" id="ProtNLM"/>
    </source>
</evidence>
<sequence>MNQEIVFASDRHFGHTALVEFGEFPFASCKGTHLELNKKWNEKVRLKEIYIV</sequence>
<reference evidence="2" key="1">
    <citation type="submission" date="2016-11" db="EMBL/GenBank/DDBJ databases">
        <authorList>
            <person name="Varghese N."/>
            <person name="Submissions S."/>
        </authorList>
    </citation>
    <scope>NUCLEOTIDE SEQUENCE [LARGE SCALE GENOMIC DNA]</scope>
    <source>
        <strain evidence="2">DSM 24724</strain>
    </source>
</reference>
<evidence type="ECO:0000313" key="2">
    <source>
        <dbReference type="Proteomes" id="UP000184028"/>
    </source>
</evidence>
<dbReference type="Proteomes" id="UP000184028">
    <property type="component" value="Unassembled WGS sequence"/>
</dbReference>